<organism evidence="2 3">
    <name type="scientific">Parachitinimonas caeni</name>
    <dbReference type="NCBI Taxonomy" id="3031301"/>
    <lineage>
        <taxon>Bacteria</taxon>
        <taxon>Pseudomonadati</taxon>
        <taxon>Pseudomonadota</taxon>
        <taxon>Betaproteobacteria</taxon>
        <taxon>Neisseriales</taxon>
        <taxon>Chitinibacteraceae</taxon>
        <taxon>Parachitinimonas</taxon>
    </lineage>
</organism>
<feature type="domain" description="VWFA" evidence="1">
    <location>
        <begin position="28"/>
        <end position="229"/>
    </location>
</feature>
<evidence type="ECO:0000259" key="1">
    <source>
        <dbReference type="PROSITE" id="PS50234"/>
    </source>
</evidence>
<evidence type="ECO:0000313" key="2">
    <source>
        <dbReference type="EMBL" id="MDK2126039.1"/>
    </source>
</evidence>
<dbReference type="InterPro" id="IPR002035">
    <property type="entry name" value="VWF_A"/>
</dbReference>
<dbReference type="InterPro" id="IPR036465">
    <property type="entry name" value="vWFA_dom_sf"/>
</dbReference>
<dbReference type="RefSeq" id="WP_284102354.1">
    <property type="nucleotide sequence ID" value="NZ_JARRAF010000030.1"/>
</dbReference>
<comment type="caution">
    <text evidence="2">The sequence shown here is derived from an EMBL/GenBank/DDBJ whole genome shotgun (WGS) entry which is preliminary data.</text>
</comment>
<protein>
    <submittedName>
        <fullName evidence="2">VWA domain-containing protein</fullName>
    </submittedName>
</protein>
<dbReference type="Pfam" id="PF10138">
    <property type="entry name" value="vWA-TerF-like"/>
    <property type="match status" value="2"/>
</dbReference>
<gene>
    <name evidence="2" type="ORF">PZA18_18505</name>
</gene>
<dbReference type="Proteomes" id="UP001172778">
    <property type="component" value="Unassembled WGS sequence"/>
</dbReference>
<proteinExistence type="predicted"/>
<dbReference type="Gene3D" id="3.40.50.410">
    <property type="entry name" value="von Willebrand factor, type A domain"/>
    <property type="match status" value="1"/>
</dbReference>
<accession>A0ABT7E1X2</accession>
<sequence>MANGLIDLQKKASIILEKKGLPKPPICRVGLALDVSGSMMDEYRAGLVQTTVERLLAYASKFDDNGEMEVWTFDHRASEAPAVSLNDYVGFVDRSIVKNDAVAKWGSTHYAEVANMMLDHYFRGKQKQVKSKGLLGSLFGRKETVVEKSSDTHIPAMLFLVTDGENADQGESRKVFEESAQFNAYWQLVAISNQPRFEFLEKVANDLDNAGFVHMPSFKMSEDQMYEAIITNEVVDWLKKRA</sequence>
<evidence type="ECO:0000313" key="3">
    <source>
        <dbReference type="Proteomes" id="UP001172778"/>
    </source>
</evidence>
<dbReference type="EMBL" id="JARRAF010000030">
    <property type="protein sequence ID" value="MDK2126039.1"/>
    <property type="molecule type" value="Genomic_DNA"/>
</dbReference>
<dbReference type="PROSITE" id="PS50234">
    <property type="entry name" value="VWFA"/>
    <property type="match status" value="1"/>
</dbReference>
<dbReference type="SUPFAM" id="SSF53300">
    <property type="entry name" value="vWA-like"/>
    <property type="match status" value="1"/>
</dbReference>
<keyword evidence="3" id="KW-1185">Reference proteome</keyword>
<reference evidence="2" key="1">
    <citation type="submission" date="2023-03" db="EMBL/GenBank/DDBJ databases">
        <title>Chitinimonas shenzhenensis gen. nov., sp. nov., a novel member of family Burkholderiaceae isolated from activated sludge collected in Shen Zhen, China.</title>
        <authorList>
            <person name="Wang X."/>
        </authorList>
    </citation>
    <scope>NUCLEOTIDE SEQUENCE</scope>
    <source>
        <strain evidence="2">DQS-5</strain>
    </source>
</reference>
<name>A0ABT7E1X2_9NEIS</name>
<dbReference type="InterPro" id="IPR019303">
    <property type="entry name" value="vWA_TerF_C"/>
</dbReference>